<dbReference type="GO" id="GO:0046872">
    <property type="term" value="F:metal ion binding"/>
    <property type="evidence" value="ECO:0007669"/>
    <property type="project" value="UniProtKB-KW"/>
</dbReference>
<keyword evidence="11" id="KW-0067">ATP-binding</keyword>
<dbReference type="PATRIC" id="fig|55758.3.peg.487"/>
<evidence type="ECO:0000313" key="19">
    <source>
        <dbReference type="EMBL" id="KZX16963.1"/>
    </source>
</evidence>
<organism evidence="19 20">
    <name type="scientific">Methanobrevibacter filiformis</name>
    <dbReference type="NCBI Taxonomy" id="55758"/>
    <lineage>
        <taxon>Archaea</taxon>
        <taxon>Methanobacteriati</taxon>
        <taxon>Methanobacteriota</taxon>
        <taxon>Methanomada group</taxon>
        <taxon>Methanobacteria</taxon>
        <taxon>Methanobacteriales</taxon>
        <taxon>Methanobacteriaceae</taxon>
        <taxon>Methanobrevibacter</taxon>
    </lineage>
</organism>
<keyword evidence="10" id="KW-0862">Zinc</keyword>
<dbReference type="SUPFAM" id="SSF55681">
    <property type="entry name" value="Class II aaRS and biotin synthetases"/>
    <property type="match status" value="1"/>
</dbReference>
<name>A0A166ESL0_9EURY</name>
<dbReference type="AlphaFoldDB" id="A0A166ESL0"/>
<evidence type="ECO:0000256" key="16">
    <source>
        <dbReference type="NCBIfam" id="TIGR00415"/>
    </source>
</evidence>
<comment type="similarity">
    <text evidence="4">Belongs to the class-II aminoacyl-tRNA synthetase family. Type-2 seryl-tRNA synthetase subfamily.</text>
</comment>
<keyword evidence="7 19" id="KW-0436">Ligase</keyword>
<sequence>MKFKLNGKVIFNKKIEEAEEDIKTFIDEANNEILIKGTNEDQKDKGAHITNWNISDNDLNLEIISGYKVRAHDGLLRIKNPLTQLLGKKYHMGVRGIYIDNYEIAIPTGKDGYEFNKETAESLEDINNIEINEDNVVITMKDIDEGAIKKQTVNRIIKLITNKKEIDGIIADEGDDITSKIITKFKPGETVFESPKFKTYFEGDVTEKAIELGWIKSFPGRGQWFYGPEITALQRVLEEILLEEVIEKLDFHEALFPKLIPLETMNKMRYLDGLPEGMYYCSPPKRDPELFNKFKNELAINREIPMELLKKGLKNPGYVLGAAQCEPFYEFLSHEVIDKKELPIKLYDKSGWTYRWESGGAKGIDRVHEFQRIETVWLSTPEEVNKIRDQTLELSQELANKLELEWYTEIGDDPFYLEGRKAENRGIEFPEVPKYEMRLKVPGQDKGVAVVSANVHGTHFIQGFSIKEAHGEKIWTGCTGFGLTRWIFGVLAQKGFDDNNWPKIIKDRIKSVKSPKILTWP</sequence>
<evidence type="ECO:0000256" key="6">
    <source>
        <dbReference type="ARBA" id="ARBA00022490"/>
    </source>
</evidence>
<comment type="subcellular location">
    <subcellularLocation>
        <location evidence="2">Cytoplasm</location>
    </subcellularLocation>
</comment>
<dbReference type="NCBIfam" id="TIGR00415">
    <property type="entry name" value="serS_MJ"/>
    <property type="match status" value="1"/>
</dbReference>
<dbReference type="UniPathway" id="UPA00906">
    <property type="reaction ID" value="UER00895"/>
</dbReference>
<comment type="catalytic activity">
    <reaction evidence="14">
        <text>tRNA(Sec) + L-serine + ATP = L-seryl-tRNA(Sec) + AMP + diphosphate + H(+)</text>
        <dbReference type="Rhea" id="RHEA:42580"/>
        <dbReference type="Rhea" id="RHEA-COMP:9742"/>
        <dbReference type="Rhea" id="RHEA-COMP:10128"/>
        <dbReference type="ChEBI" id="CHEBI:15378"/>
        <dbReference type="ChEBI" id="CHEBI:30616"/>
        <dbReference type="ChEBI" id="CHEBI:33019"/>
        <dbReference type="ChEBI" id="CHEBI:33384"/>
        <dbReference type="ChEBI" id="CHEBI:78442"/>
        <dbReference type="ChEBI" id="CHEBI:78533"/>
        <dbReference type="ChEBI" id="CHEBI:456215"/>
        <dbReference type="EC" id="6.1.1.11"/>
    </reaction>
</comment>
<keyword evidence="9" id="KW-0547">Nucleotide-binding</keyword>
<comment type="caution">
    <text evidence="19">The sequence shown here is derived from an EMBL/GenBank/DDBJ whole genome shotgun (WGS) entry which is preliminary data.</text>
</comment>
<evidence type="ECO:0000313" key="20">
    <source>
        <dbReference type="Proteomes" id="UP000077066"/>
    </source>
</evidence>
<dbReference type="GO" id="GO:0005737">
    <property type="term" value="C:cytoplasm"/>
    <property type="evidence" value="ECO:0007669"/>
    <property type="project" value="UniProtKB-SubCell"/>
</dbReference>
<comment type="subunit">
    <text evidence="5">Homodimer.</text>
</comment>
<dbReference type="InterPro" id="IPR041293">
    <property type="entry name" value="SerS_tRNA-bd"/>
</dbReference>
<proteinExistence type="inferred from homology"/>
<dbReference type="RefSeq" id="WP_066971071.1">
    <property type="nucleotide sequence ID" value="NZ_LWMT01000058.1"/>
</dbReference>
<evidence type="ECO:0000256" key="4">
    <source>
        <dbReference type="ARBA" id="ARBA00005951"/>
    </source>
</evidence>
<evidence type="ECO:0000256" key="11">
    <source>
        <dbReference type="ARBA" id="ARBA00022840"/>
    </source>
</evidence>
<evidence type="ECO:0000256" key="9">
    <source>
        <dbReference type="ARBA" id="ARBA00022741"/>
    </source>
</evidence>
<evidence type="ECO:0000256" key="5">
    <source>
        <dbReference type="ARBA" id="ARBA00011738"/>
    </source>
</evidence>
<evidence type="ECO:0000256" key="1">
    <source>
        <dbReference type="ARBA" id="ARBA00001947"/>
    </source>
</evidence>
<gene>
    <name evidence="19" type="ORF">MBFIL_04360</name>
</gene>
<evidence type="ECO:0000256" key="3">
    <source>
        <dbReference type="ARBA" id="ARBA00005045"/>
    </source>
</evidence>
<evidence type="ECO:0000259" key="17">
    <source>
        <dbReference type="Pfam" id="PF00587"/>
    </source>
</evidence>
<dbReference type="EMBL" id="LWMT01000058">
    <property type="protein sequence ID" value="KZX16963.1"/>
    <property type="molecule type" value="Genomic_DNA"/>
</dbReference>
<keyword evidence="12" id="KW-0648">Protein biosynthesis</keyword>
<keyword evidence="6" id="KW-0963">Cytoplasm</keyword>
<dbReference type="CDD" id="cd00670">
    <property type="entry name" value="Gly_His_Pro_Ser_Thr_tRS_core"/>
    <property type="match status" value="1"/>
</dbReference>
<dbReference type="Gene3D" id="3.30.70.1920">
    <property type="match status" value="1"/>
</dbReference>
<evidence type="ECO:0000256" key="10">
    <source>
        <dbReference type="ARBA" id="ARBA00022833"/>
    </source>
</evidence>
<dbReference type="STRING" id="55758.MBFIL_04360"/>
<dbReference type="InterPro" id="IPR045864">
    <property type="entry name" value="aa-tRNA-synth_II/BPL/LPL"/>
</dbReference>
<protein>
    <recommendedName>
        <fullName evidence="16">Serine--tRNA ligase</fullName>
        <ecNumber evidence="16">6.1.1.11</ecNumber>
    </recommendedName>
</protein>
<dbReference type="GO" id="GO:0005524">
    <property type="term" value="F:ATP binding"/>
    <property type="evidence" value="ECO:0007669"/>
    <property type="project" value="UniProtKB-KW"/>
</dbReference>
<evidence type="ECO:0000256" key="14">
    <source>
        <dbReference type="ARBA" id="ARBA00047929"/>
    </source>
</evidence>
<comment type="pathway">
    <text evidence="3">Aminoacyl-tRNA biosynthesis; selenocysteinyl-tRNA(Sec) biosynthesis; L-seryl-tRNA(Sec) from L-serine and tRNA(Sec): step 1/1.</text>
</comment>
<evidence type="ECO:0000256" key="13">
    <source>
        <dbReference type="ARBA" id="ARBA00023146"/>
    </source>
</evidence>
<comment type="cofactor">
    <cofactor evidence="1">
        <name>Zn(2+)</name>
        <dbReference type="ChEBI" id="CHEBI:29105"/>
    </cofactor>
</comment>
<comment type="catalytic activity">
    <reaction evidence="15">
        <text>tRNA(Ser) + L-serine + ATP = L-seryl-tRNA(Ser) + AMP + diphosphate + H(+)</text>
        <dbReference type="Rhea" id="RHEA:12292"/>
        <dbReference type="Rhea" id="RHEA-COMP:9669"/>
        <dbReference type="Rhea" id="RHEA-COMP:9703"/>
        <dbReference type="ChEBI" id="CHEBI:15378"/>
        <dbReference type="ChEBI" id="CHEBI:30616"/>
        <dbReference type="ChEBI" id="CHEBI:33019"/>
        <dbReference type="ChEBI" id="CHEBI:33384"/>
        <dbReference type="ChEBI" id="CHEBI:78442"/>
        <dbReference type="ChEBI" id="CHEBI:78533"/>
        <dbReference type="ChEBI" id="CHEBI:456215"/>
        <dbReference type="EC" id="6.1.1.11"/>
    </reaction>
</comment>
<dbReference type="InterPro" id="IPR002314">
    <property type="entry name" value="aa-tRNA-synt_IIb"/>
</dbReference>
<accession>A0A166ESL0</accession>
<evidence type="ECO:0000256" key="15">
    <source>
        <dbReference type="ARBA" id="ARBA00048823"/>
    </source>
</evidence>
<feature type="domain" description="Serine-tRNA ligase type 2 tRNA-binding" evidence="18">
    <location>
        <begin position="1"/>
        <end position="165"/>
    </location>
</feature>
<dbReference type="GO" id="GO:0004828">
    <property type="term" value="F:serine-tRNA ligase activity"/>
    <property type="evidence" value="ECO:0007669"/>
    <property type="project" value="UniProtKB-UniRule"/>
</dbReference>
<dbReference type="Gene3D" id="3.30.930.10">
    <property type="entry name" value="Bira Bifunctional Protein, Domain 2"/>
    <property type="match status" value="1"/>
</dbReference>
<dbReference type="Pfam" id="PF18490">
    <property type="entry name" value="tRNA_bind_4"/>
    <property type="match status" value="1"/>
</dbReference>
<evidence type="ECO:0000256" key="2">
    <source>
        <dbReference type="ARBA" id="ARBA00004496"/>
    </source>
</evidence>
<dbReference type="GO" id="GO:0006434">
    <property type="term" value="P:seryl-tRNA aminoacylation"/>
    <property type="evidence" value="ECO:0007669"/>
    <property type="project" value="UniProtKB-UniRule"/>
</dbReference>
<reference evidence="19 20" key="1">
    <citation type="submission" date="2016-04" db="EMBL/GenBank/DDBJ databases">
        <title>Genome sequence of Methanobrevibacter filiformis DSM 11501.</title>
        <authorList>
            <person name="Poehlein A."/>
            <person name="Seedorf H."/>
            <person name="Daniel R."/>
        </authorList>
    </citation>
    <scope>NUCLEOTIDE SEQUENCE [LARGE SCALE GENOMIC DNA]</scope>
    <source>
        <strain evidence="19 20">DSM 11501</strain>
    </source>
</reference>
<dbReference type="OrthoDB" id="115981at2157"/>
<keyword evidence="8" id="KW-0479">Metal-binding</keyword>
<evidence type="ECO:0000259" key="18">
    <source>
        <dbReference type="Pfam" id="PF18490"/>
    </source>
</evidence>
<dbReference type="InterPro" id="IPR004503">
    <property type="entry name" value="Ser-tRNA-ligase_2_arc"/>
</dbReference>
<feature type="domain" description="Aminoacyl-tRNA synthetase class II (G/ P/ S/T)" evidence="17">
    <location>
        <begin position="318"/>
        <end position="492"/>
    </location>
</feature>
<dbReference type="EC" id="6.1.1.11" evidence="16"/>
<dbReference type="NCBIfam" id="NF002120">
    <property type="entry name" value="PRK00960.1"/>
    <property type="match status" value="1"/>
</dbReference>
<evidence type="ECO:0000256" key="7">
    <source>
        <dbReference type="ARBA" id="ARBA00022598"/>
    </source>
</evidence>
<evidence type="ECO:0000256" key="8">
    <source>
        <dbReference type="ARBA" id="ARBA00022723"/>
    </source>
</evidence>
<evidence type="ECO:0000256" key="12">
    <source>
        <dbReference type="ARBA" id="ARBA00022917"/>
    </source>
</evidence>
<dbReference type="Pfam" id="PF00587">
    <property type="entry name" value="tRNA-synt_2b"/>
    <property type="match status" value="1"/>
</dbReference>
<dbReference type="Proteomes" id="UP000077066">
    <property type="component" value="Unassembled WGS sequence"/>
</dbReference>
<keyword evidence="13" id="KW-0030">Aminoacyl-tRNA synthetase</keyword>
<keyword evidence="20" id="KW-1185">Reference proteome</keyword>